<evidence type="ECO:0000313" key="2">
    <source>
        <dbReference type="EMBL" id="OWK33317.1"/>
    </source>
</evidence>
<proteinExistence type="predicted"/>
<keyword evidence="3" id="KW-1185">Reference proteome</keyword>
<sequence>MIKILVIAGITAAAFATTPARAAQEPNAAPVANPRCEGNACLRRIAASCTIDQARRSARPCQQSASDMEKLGREQLDQLIASLN</sequence>
<comment type="caution">
    <text evidence="2">The sequence shown here is derived from an EMBL/GenBank/DDBJ whole genome shotgun (WGS) entry which is preliminary data.</text>
</comment>
<gene>
    <name evidence="2" type="ORF">SPDO_01930</name>
</gene>
<evidence type="ECO:0000313" key="3">
    <source>
        <dbReference type="Proteomes" id="UP000197290"/>
    </source>
</evidence>
<accession>A0A245ZUA4</accession>
<dbReference type="EMBL" id="NBBI01000001">
    <property type="protein sequence ID" value="OWK33317.1"/>
    <property type="molecule type" value="Genomic_DNA"/>
</dbReference>
<reference evidence="2 3" key="1">
    <citation type="submission" date="2017-03" db="EMBL/GenBank/DDBJ databases">
        <title>Genome sequence of Sphingomonas dokdonensis DSM 21029.</title>
        <authorList>
            <person name="Poehlein A."/>
            <person name="Wuebbeler J.H."/>
            <person name="Steinbuechel A."/>
            <person name="Daniel R."/>
        </authorList>
    </citation>
    <scope>NUCLEOTIDE SEQUENCE [LARGE SCALE GENOMIC DNA]</scope>
    <source>
        <strain evidence="2 3">DSM 21029</strain>
    </source>
</reference>
<name>A0A245ZUA4_9SPHN</name>
<keyword evidence="1" id="KW-0732">Signal</keyword>
<organism evidence="2 3">
    <name type="scientific">Sphingomonas dokdonensis</name>
    <dbReference type="NCBI Taxonomy" id="344880"/>
    <lineage>
        <taxon>Bacteria</taxon>
        <taxon>Pseudomonadati</taxon>
        <taxon>Pseudomonadota</taxon>
        <taxon>Alphaproteobacteria</taxon>
        <taxon>Sphingomonadales</taxon>
        <taxon>Sphingomonadaceae</taxon>
        <taxon>Sphingomonas</taxon>
    </lineage>
</organism>
<dbReference type="AlphaFoldDB" id="A0A245ZUA4"/>
<dbReference type="OrthoDB" id="7585918at2"/>
<dbReference type="Proteomes" id="UP000197290">
    <property type="component" value="Unassembled WGS sequence"/>
</dbReference>
<feature type="signal peptide" evidence="1">
    <location>
        <begin position="1"/>
        <end position="22"/>
    </location>
</feature>
<feature type="chain" id="PRO_5012037847" evidence="1">
    <location>
        <begin position="23"/>
        <end position="84"/>
    </location>
</feature>
<evidence type="ECO:0000256" key="1">
    <source>
        <dbReference type="SAM" id="SignalP"/>
    </source>
</evidence>
<protein>
    <submittedName>
        <fullName evidence="2">Uncharacterized protein</fullName>
    </submittedName>
</protein>
<dbReference type="RefSeq" id="WP_088365598.1">
    <property type="nucleotide sequence ID" value="NZ_NBBI01000001.1"/>
</dbReference>